<dbReference type="SUPFAM" id="SSF51735">
    <property type="entry name" value="NAD(P)-binding Rossmann-fold domains"/>
    <property type="match status" value="1"/>
</dbReference>
<accession>A0A7I8VJ51</accession>
<sequence>MEIGEESVDLFDCDANSLTSTSVLIDLRLENRVNQTIASHRNLQLYIRISKDIIYESSDRKSVKRWKETDLSILLPSSGFSDNARKILSIENSLVIQRMNGGIPFVLFRVPDVISSDNKQLWAYLLWLRSNKVKPVTVSNSWFTFSLIYSKDIAKSIAQILDLGTFIRDQAINLAYKRSFNLHSILIDMTKILRRKVDIHIDDRVTNFLPTSRIGTLDVWKMNSLLDIECTEWNTALRMTLNEMESLMGVSSPERDRAIHFSLTNIFAGLEERFLEEIETYYAINLNKFRHSLRFKTEL</sequence>
<proteinExistence type="predicted"/>
<protein>
    <submittedName>
        <fullName evidence="1">Uncharacterized protein</fullName>
    </submittedName>
</protein>
<dbReference type="AlphaFoldDB" id="A0A7I8VJ51"/>
<gene>
    <name evidence="1" type="ORF">DGYR_LOCUS4884</name>
</gene>
<name>A0A7I8VJ51_9ANNE</name>
<evidence type="ECO:0000313" key="2">
    <source>
        <dbReference type="Proteomes" id="UP000549394"/>
    </source>
</evidence>
<dbReference type="Proteomes" id="UP000549394">
    <property type="component" value="Unassembled WGS sequence"/>
</dbReference>
<comment type="caution">
    <text evidence="1">The sequence shown here is derived from an EMBL/GenBank/DDBJ whole genome shotgun (WGS) entry which is preliminary data.</text>
</comment>
<dbReference type="InterPro" id="IPR036291">
    <property type="entry name" value="NAD(P)-bd_dom_sf"/>
</dbReference>
<dbReference type="EMBL" id="CAJFCJ010000006">
    <property type="protein sequence ID" value="CAD5116244.1"/>
    <property type="molecule type" value="Genomic_DNA"/>
</dbReference>
<organism evidence="1 2">
    <name type="scientific">Dimorphilus gyrociliatus</name>
    <dbReference type="NCBI Taxonomy" id="2664684"/>
    <lineage>
        <taxon>Eukaryota</taxon>
        <taxon>Metazoa</taxon>
        <taxon>Spiralia</taxon>
        <taxon>Lophotrochozoa</taxon>
        <taxon>Annelida</taxon>
        <taxon>Polychaeta</taxon>
        <taxon>Polychaeta incertae sedis</taxon>
        <taxon>Dinophilidae</taxon>
        <taxon>Dimorphilus</taxon>
    </lineage>
</organism>
<dbReference type="Gene3D" id="3.40.50.720">
    <property type="entry name" value="NAD(P)-binding Rossmann-like Domain"/>
    <property type="match status" value="1"/>
</dbReference>
<reference evidence="1 2" key="1">
    <citation type="submission" date="2020-08" db="EMBL/GenBank/DDBJ databases">
        <authorList>
            <person name="Hejnol A."/>
        </authorList>
    </citation>
    <scope>NUCLEOTIDE SEQUENCE [LARGE SCALE GENOMIC DNA]</scope>
</reference>
<keyword evidence="2" id="KW-1185">Reference proteome</keyword>
<evidence type="ECO:0000313" key="1">
    <source>
        <dbReference type="EMBL" id="CAD5116244.1"/>
    </source>
</evidence>